<dbReference type="PATRIC" id="fig|1619028.3.peg.392"/>
<dbReference type="PANTHER" id="PTHR12599:SF0">
    <property type="entry name" value="PTERIN-4-ALPHA-CARBINOLAMINE DEHYDRATASE"/>
    <property type="match status" value="1"/>
</dbReference>
<dbReference type="SUPFAM" id="SSF55248">
    <property type="entry name" value="PCD-like"/>
    <property type="match status" value="1"/>
</dbReference>
<name>A0A0G0HUI7_9BACT</name>
<dbReference type="NCBIfam" id="NF002017">
    <property type="entry name" value="PRK00823.1-2"/>
    <property type="match status" value="1"/>
</dbReference>
<evidence type="ECO:0000313" key="6">
    <source>
        <dbReference type="Proteomes" id="UP000034430"/>
    </source>
</evidence>
<evidence type="ECO:0000256" key="3">
    <source>
        <dbReference type="ARBA" id="ARBA00023239"/>
    </source>
</evidence>
<dbReference type="Proteomes" id="UP000034430">
    <property type="component" value="Unassembled WGS sequence"/>
</dbReference>
<evidence type="ECO:0000313" key="5">
    <source>
        <dbReference type="EMBL" id="KKQ46803.1"/>
    </source>
</evidence>
<protein>
    <recommendedName>
        <fullName evidence="4">Putative pterin-4-alpha-carbinolamine dehydratase</fullName>
        <shortName evidence="4">PHS</shortName>
        <ecNumber evidence="4">4.2.1.96</ecNumber>
    </recommendedName>
    <alternativeName>
        <fullName evidence="4">4-alpha-hydroxy-tetrahydropterin dehydratase</fullName>
    </alternativeName>
    <alternativeName>
        <fullName evidence="4">Pterin carbinolamine dehydratase</fullName>
        <shortName evidence="4">PCD</shortName>
    </alternativeName>
</protein>
<dbReference type="InterPro" id="IPR036428">
    <property type="entry name" value="PCD_sf"/>
</dbReference>
<keyword evidence="3 4" id="KW-0456">Lyase</keyword>
<dbReference type="PANTHER" id="PTHR12599">
    <property type="entry name" value="PTERIN-4-ALPHA-CARBINOLAMINE DEHYDRATASE"/>
    <property type="match status" value="1"/>
</dbReference>
<dbReference type="GO" id="GO:0008124">
    <property type="term" value="F:4-alpha-hydroxytetrahydrobiopterin dehydratase activity"/>
    <property type="evidence" value="ECO:0007669"/>
    <property type="project" value="UniProtKB-UniRule"/>
</dbReference>
<evidence type="ECO:0000256" key="4">
    <source>
        <dbReference type="HAMAP-Rule" id="MF_00434"/>
    </source>
</evidence>
<comment type="similarity">
    <text evidence="2 4">Belongs to the pterin-4-alpha-carbinolamine dehydratase family.</text>
</comment>
<dbReference type="AlphaFoldDB" id="A0A0G0HUI7"/>
<dbReference type="GO" id="GO:0006729">
    <property type="term" value="P:tetrahydrobiopterin biosynthetic process"/>
    <property type="evidence" value="ECO:0007669"/>
    <property type="project" value="InterPro"/>
</dbReference>
<gene>
    <name evidence="5" type="ORF">US65_C0026G0021</name>
</gene>
<comment type="catalytic activity">
    <reaction evidence="1 4">
        <text>(4aS,6R)-4a-hydroxy-L-erythro-5,6,7,8-tetrahydrobiopterin = (6R)-L-erythro-6,7-dihydrobiopterin + H2O</text>
        <dbReference type="Rhea" id="RHEA:11920"/>
        <dbReference type="ChEBI" id="CHEBI:15377"/>
        <dbReference type="ChEBI" id="CHEBI:15642"/>
        <dbReference type="ChEBI" id="CHEBI:43120"/>
        <dbReference type="EC" id="4.2.1.96"/>
    </reaction>
</comment>
<dbReference type="HAMAP" id="MF_00434">
    <property type="entry name" value="Pterin_4_alpha"/>
    <property type="match status" value="1"/>
</dbReference>
<comment type="caution">
    <text evidence="5">The sequence shown here is derived from an EMBL/GenBank/DDBJ whole genome shotgun (WGS) entry which is preliminary data.</text>
</comment>
<dbReference type="EC" id="4.2.1.96" evidence="4"/>
<sequence length="115" mass="13321">MIYNRPMDLLKKKCIPCEGMGIKPLYRADVQKYLDKLQNWILDKDAKKISKEFKFKDFIGAINFVERVADVAEMEGHHPDIHIHYNKVLLELWTHAIGGLSENDLILAAKIDARN</sequence>
<organism evidence="5 6">
    <name type="scientific">Candidatus Yanofskybacteria bacterium GW2011_GWC2_37_9</name>
    <dbReference type="NCBI Taxonomy" id="1619028"/>
    <lineage>
        <taxon>Bacteria</taxon>
        <taxon>Candidatus Yanofskyibacteriota</taxon>
    </lineage>
</organism>
<evidence type="ECO:0000256" key="2">
    <source>
        <dbReference type="ARBA" id="ARBA00006472"/>
    </source>
</evidence>
<evidence type="ECO:0000256" key="1">
    <source>
        <dbReference type="ARBA" id="ARBA00001554"/>
    </source>
</evidence>
<reference evidence="5 6" key="1">
    <citation type="journal article" date="2015" name="Nature">
        <title>rRNA introns, odd ribosomes, and small enigmatic genomes across a large radiation of phyla.</title>
        <authorList>
            <person name="Brown C.T."/>
            <person name="Hug L.A."/>
            <person name="Thomas B.C."/>
            <person name="Sharon I."/>
            <person name="Castelle C.J."/>
            <person name="Singh A."/>
            <person name="Wilkins M.J."/>
            <person name="Williams K.H."/>
            <person name="Banfield J.F."/>
        </authorList>
    </citation>
    <scope>NUCLEOTIDE SEQUENCE [LARGE SCALE GENOMIC DNA]</scope>
</reference>
<dbReference type="EMBL" id="LBTU01000026">
    <property type="protein sequence ID" value="KKQ46803.1"/>
    <property type="molecule type" value="Genomic_DNA"/>
</dbReference>
<dbReference type="InterPro" id="IPR001533">
    <property type="entry name" value="Pterin_deHydtase"/>
</dbReference>
<accession>A0A0G0HUI7</accession>
<dbReference type="Gene3D" id="3.30.1360.20">
    <property type="entry name" value="Transcriptional coactivator/pterin dehydratase"/>
    <property type="match status" value="1"/>
</dbReference>
<dbReference type="Pfam" id="PF01329">
    <property type="entry name" value="Pterin_4a"/>
    <property type="match status" value="1"/>
</dbReference>
<dbReference type="CDD" id="cd00913">
    <property type="entry name" value="PCD_DCoH_subfamily_a"/>
    <property type="match status" value="1"/>
</dbReference>
<proteinExistence type="inferred from homology"/>